<dbReference type="Pfam" id="PF09864">
    <property type="entry name" value="MliC"/>
    <property type="match status" value="1"/>
</dbReference>
<gene>
    <name evidence="8" type="ORF">KF707C_24530</name>
</gene>
<evidence type="ECO:0000256" key="2">
    <source>
        <dbReference type="ARBA" id="ARBA00023136"/>
    </source>
</evidence>
<dbReference type="InterPro" id="IPR009739">
    <property type="entry name" value="LprI-like_N"/>
</dbReference>
<keyword evidence="4 8" id="KW-0449">Lipoprotein</keyword>
<evidence type="ECO:0000259" key="7">
    <source>
        <dbReference type="Pfam" id="PF09864"/>
    </source>
</evidence>
<protein>
    <submittedName>
        <fullName evidence="8">Lipoprotein, putative</fullName>
    </submittedName>
</protein>
<dbReference type="InterPro" id="IPR052755">
    <property type="entry name" value="Lysozyme_Inhibitor_LprI"/>
</dbReference>
<keyword evidence="2" id="KW-0472">Membrane</keyword>
<name>A0AAD1FFC8_METFU</name>
<dbReference type="Gene3D" id="1.20.1270.180">
    <property type="match status" value="1"/>
</dbReference>
<feature type="chain" id="PRO_5042269160" evidence="5">
    <location>
        <begin position="21"/>
        <end position="193"/>
    </location>
</feature>
<keyword evidence="3" id="KW-0564">Palmitate</keyword>
<proteinExistence type="predicted"/>
<reference evidence="9" key="1">
    <citation type="submission" date="2015-05" db="EMBL/GenBank/DDBJ databases">
        <title>Draft genome sequencing of a biphenyl-degrading bacterium, Pseudomonas balearica KF707 (=NBRC110670).</title>
        <authorList>
            <person name="Kimura N."/>
            <person name="Hirose J."/>
            <person name="Watanabe T."/>
            <person name="Suenaga H."/>
            <person name="Fujihara H."/>
            <person name="Noguchi M."/>
            <person name="Hashimoto M."/>
            <person name="Shimodaira J."/>
            <person name="Tsuchikane K."/>
            <person name="Hosoyama A."/>
            <person name="Yamazoe A."/>
            <person name="Fujita N."/>
            <person name="Furukawa K."/>
        </authorList>
    </citation>
    <scope>NUCLEOTIDE SEQUENCE [LARGE SCALE GENOMIC DNA]</scope>
    <source>
        <strain evidence="9">DSM 10086 / NBRC 110670 / KF707</strain>
    </source>
</reference>
<dbReference type="AlphaFoldDB" id="A0AAD1FFC8"/>
<dbReference type="EMBL" id="AP014862">
    <property type="protein sequence ID" value="BAU74141.1"/>
    <property type="molecule type" value="Genomic_DNA"/>
</dbReference>
<dbReference type="Proteomes" id="UP000218554">
    <property type="component" value="Chromosome"/>
</dbReference>
<keyword evidence="9" id="KW-1185">Reference proteome</keyword>
<dbReference type="PANTHER" id="PTHR37549:SF1">
    <property type="entry name" value="LIPOPROTEIN LPRI"/>
    <property type="match status" value="1"/>
</dbReference>
<reference evidence="8 9" key="2">
    <citation type="journal article" date="2017" name="Int. J. Syst. Evol. Microbiol.">
        <title>Pseudomonas furukawaii sp. nov., a polychlorinated biphenyl-degrading bacterium isolated from biphenyl-contaminated soil in Japan.</title>
        <authorList>
            <person name="Kimura N."/>
            <person name="Watanabe T."/>
            <person name="Suenaga H."/>
            <person name="Fujihara H."/>
            <person name="Futagami T."/>
            <person name="Goto M."/>
            <person name="Hanada S."/>
            <person name="Hirose J."/>
        </authorList>
    </citation>
    <scope>NUCLEOTIDE SEQUENCE [LARGE SCALE GENOMIC DNA]</scope>
    <source>
        <strain evidence="9">DSM 10086 / NBRC 110670 / KF707</strain>
    </source>
</reference>
<dbReference type="KEGG" id="pfuw:KF707C_24530"/>
<dbReference type="Pfam" id="PF07007">
    <property type="entry name" value="LprI"/>
    <property type="match status" value="1"/>
</dbReference>
<dbReference type="RefSeq" id="WP_003453996.1">
    <property type="nucleotide sequence ID" value="NZ_AJMR01000191.1"/>
</dbReference>
<feature type="domain" description="Lysozyme inhibitor LprI-like N-terminal" evidence="6">
    <location>
        <begin position="28"/>
        <end position="89"/>
    </location>
</feature>
<dbReference type="GO" id="GO:0005576">
    <property type="term" value="C:extracellular region"/>
    <property type="evidence" value="ECO:0007669"/>
    <property type="project" value="TreeGrafter"/>
</dbReference>
<accession>A0AAD1FFC8</accession>
<dbReference type="InterPro" id="IPR036328">
    <property type="entry name" value="MliC_sf"/>
</dbReference>
<feature type="domain" description="C-type lysozyme inhibitor" evidence="7">
    <location>
        <begin position="120"/>
        <end position="186"/>
    </location>
</feature>
<evidence type="ECO:0000259" key="6">
    <source>
        <dbReference type="Pfam" id="PF07007"/>
    </source>
</evidence>
<sequence>MIHAKGLILALSAASPLAMADAGPSYDCAQAQGIERQVCASAELSALDRQLAEVYKKALAGTDAATQRRMRAEQRGWIRGRDECGKASDPNRCATLSYLRRLVELRIQSGEGVLLKAVEFSCGEHRKVFTATFYNDVEPKAAVFSYGDDQTIAIGQRTASGARYSGEGMDFWEHQGEARVNWYGTRMTCKAVS</sequence>
<evidence type="ECO:0000313" key="9">
    <source>
        <dbReference type="Proteomes" id="UP000218554"/>
    </source>
</evidence>
<dbReference type="Gene3D" id="2.40.128.200">
    <property type="match status" value="1"/>
</dbReference>
<evidence type="ECO:0000256" key="3">
    <source>
        <dbReference type="ARBA" id="ARBA00023139"/>
    </source>
</evidence>
<evidence type="ECO:0000256" key="5">
    <source>
        <dbReference type="SAM" id="SignalP"/>
    </source>
</evidence>
<dbReference type="InterPro" id="IPR018660">
    <property type="entry name" value="MliC"/>
</dbReference>
<feature type="signal peptide" evidence="5">
    <location>
        <begin position="1"/>
        <end position="20"/>
    </location>
</feature>
<dbReference type="PANTHER" id="PTHR37549">
    <property type="entry name" value="LIPOPROTEIN LPRI"/>
    <property type="match status" value="1"/>
</dbReference>
<evidence type="ECO:0000256" key="4">
    <source>
        <dbReference type="ARBA" id="ARBA00023288"/>
    </source>
</evidence>
<keyword evidence="1 5" id="KW-0732">Signal</keyword>
<dbReference type="SUPFAM" id="SSF141488">
    <property type="entry name" value="YdhA-like"/>
    <property type="match status" value="1"/>
</dbReference>
<organism evidence="8 9">
    <name type="scientific">Metapseudomonas furukawaii</name>
    <name type="common">Pseudomonas furukawaii</name>
    <dbReference type="NCBI Taxonomy" id="1149133"/>
    <lineage>
        <taxon>Bacteria</taxon>
        <taxon>Pseudomonadati</taxon>
        <taxon>Pseudomonadota</taxon>
        <taxon>Gammaproteobacteria</taxon>
        <taxon>Pseudomonadales</taxon>
        <taxon>Pseudomonadaceae</taxon>
        <taxon>Metapseudomonas</taxon>
    </lineage>
</organism>
<evidence type="ECO:0000313" key="8">
    <source>
        <dbReference type="EMBL" id="BAU74141.1"/>
    </source>
</evidence>
<evidence type="ECO:0000256" key="1">
    <source>
        <dbReference type="ARBA" id="ARBA00022729"/>
    </source>
</evidence>